<dbReference type="RefSeq" id="XP_013435262.1">
    <property type="nucleotide sequence ID" value="XM_013579808.1"/>
</dbReference>
<protein>
    <submittedName>
        <fullName evidence="1">Uncharacterized protein</fullName>
    </submittedName>
</protein>
<evidence type="ECO:0000313" key="2">
    <source>
        <dbReference type="Proteomes" id="UP000030754"/>
    </source>
</evidence>
<name>U6MYK9_9EIME</name>
<dbReference type="VEuPathDB" id="ToxoDB:ENH_00025530"/>
<keyword evidence="2" id="KW-1185">Reference proteome</keyword>
<reference evidence="1" key="1">
    <citation type="submission" date="2013-10" db="EMBL/GenBank/DDBJ databases">
        <title>Genomic analysis of the causative agents of coccidiosis in chickens.</title>
        <authorList>
            <person name="Reid A.J."/>
            <person name="Blake D."/>
            <person name="Billington K."/>
            <person name="Browne H."/>
            <person name="Dunn M."/>
            <person name="Hung S."/>
            <person name="Kawahara F."/>
            <person name="Miranda-Saavedra D."/>
            <person name="Mourier T."/>
            <person name="Nagra H."/>
            <person name="Otto T.D."/>
            <person name="Rawlings N."/>
            <person name="Sanchez A."/>
            <person name="Sanders M."/>
            <person name="Subramaniam C."/>
            <person name="Tay Y."/>
            <person name="Dear P."/>
            <person name="Doerig C."/>
            <person name="Gruber A."/>
            <person name="Parkinson J."/>
            <person name="Shirley M."/>
            <person name="Wan K.L."/>
            <person name="Berriman M."/>
            <person name="Tomley F."/>
            <person name="Pain A."/>
        </authorList>
    </citation>
    <scope>NUCLEOTIDE SEQUENCE [LARGE SCALE GENOMIC DNA]</scope>
    <source>
        <strain evidence="1">Houghton</strain>
    </source>
</reference>
<evidence type="ECO:0000313" key="1">
    <source>
        <dbReference type="EMBL" id="CDJ66795.1"/>
    </source>
</evidence>
<dbReference type="EMBL" id="HG723817">
    <property type="protein sequence ID" value="CDJ66795.1"/>
    <property type="molecule type" value="Genomic_DNA"/>
</dbReference>
<sequence>MCSAYFGAEKPVADVEATVHFMLSPKLVSGLEANKQQREQRGCSEVERDSYDQLEGQQEYTSATTSARAKEDVYFRFEGEHLIHTPSRTILASKFEFWLDRPASASRGFCVVVRMSPRAYQKIPRLLEVLRGRREKACQRVTRDLLDGLGNTALTSGLVKRQELQTAMQRTDRQDMAFIMQTVPGNDRGDVYYEALPTLLQVLRRESINNSVLEVDKEAIREELSRTVIEVYVTRICSLEIFLLTLSLWF</sequence>
<proteinExistence type="predicted"/>
<dbReference type="AlphaFoldDB" id="U6MYK9"/>
<organism evidence="1 2">
    <name type="scientific">Eimeria necatrix</name>
    <dbReference type="NCBI Taxonomy" id="51315"/>
    <lineage>
        <taxon>Eukaryota</taxon>
        <taxon>Sar</taxon>
        <taxon>Alveolata</taxon>
        <taxon>Apicomplexa</taxon>
        <taxon>Conoidasida</taxon>
        <taxon>Coccidia</taxon>
        <taxon>Eucoccidiorida</taxon>
        <taxon>Eimeriorina</taxon>
        <taxon>Eimeriidae</taxon>
        <taxon>Eimeria</taxon>
    </lineage>
</organism>
<gene>
    <name evidence="1" type="ORF">ENH_00025530</name>
</gene>
<dbReference type="OrthoDB" id="329772at2759"/>
<reference evidence="1" key="2">
    <citation type="submission" date="2013-10" db="EMBL/GenBank/DDBJ databases">
        <authorList>
            <person name="Aslett M."/>
        </authorList>
    </citation>
    <scope>NUCLEOTIDE SEQUENCE [LARGE SCALE GENOMIC DNA]</scope>
    <source>
        <strain evidence="1">Houghton</strain>
    </source>
</reference>
<accession>U6MYK9</accession>
<dbReference type="Proteomes" id="UP000030754">
    <property type="component" value="Unassembled WGS sequence"/>
</dbReference>
<dbReference type="GeneID" id="25472722"/>